<dbReference type="Pfam" id="PF00391">
    <property type="entry name" value="PEP-utilizers"/>
    <property type="match status" value="1"/>
</dbReference>
<evidence type="ECO:0000256" key="13">
    <source>
        <dbReference type="ARBA" id="ARBA00022723"/>
    </source>
</evidence>
<dbReference type="GO" id="GO:0008965">
    <property type="term" value="F:phosphoenolpyruvate-protein phosphotransferase activity"/>
    <property type="evidence" value="ECO:0007669"/>
    <property type="project" value="UniProtKB-EC"/>
</dbReference>
<evidence type="ECO:0000256" key="4">
    <source>
        <dbReference type="ARBA" id="ARBA00004496"/>
    </source>
</evidence>
<dbReference type="EC" id="2.7.3.9" evidence="6"/>
<organism evidence="18 19">
    <name type="scientific">Candidatus Thalassospirochaeta sargassi</name>
    <dbReference type="NCBI Taxonomy" id="3119039"/>
    <lineage>
        <taxon>Bacteria</taxon>
        <taxon>Pseudomonadati</taxon>
        <taxon>Spirochaetota</taxon>
        <taxon>Spirochaetia</taxon>
        <taxon>Spirochaetales</taxon>
        <taxon>Spirochaetaceae</taxon>
        <taxon>Candidatus Thalassospirochaeta</taxon>
    </lineage>
</organism>
<reference evidence="18 19" key="1">
    <citation type="submission" date="2022-12" db="EMBL/GenBank/DDBJ databases">
        <title>Metagenome assembled genome from gulf of manar.</title>
        <authorList>
            <person name="Kohli P."/>
            <person name="Pk S."/>
            <person name="Venkata Ramana C."/>
            <person name="Sasikala C."/>
        </authorList>
    </citation>
    <scope>NUCLEOTIDE SEQUENCE [LARGE SCALE GENOMIC DNA]</scope>
    <source>
        <strain evidence="18">JB008</strain>
    </source>
</reference>
<dbReference type="PRINTS" id="PR01736">
    <property type="entry name" value="PHPHTRNFRASE"/>
</dbReference>
<dbReference type="InterPro" id="IPR015813">
    <property type="entry name" value="Pyrv/PenolPyrv_kinase-like_dom"/>
</dbReference>
<dbReference type="InterPro" id="IPR036618">
    <property type="entry name" value="PtsI_HPr-bd_sf"/>
</dbReference>
<dbReference type="Pfam" id="PF01590">
    <property type="entry name" value="GAF"/>
    <property type="match status" value="1"/>
</dbReference>
<dbReference type="GO" id="GO:0009401">
    <property type="term" value="P:phosphoenolpyruvate-dependent sugar phosphotransferase system"/>
    <property type="evidence" value="ECO:0007669"/>
    <property type="project" value="UniProtKB-KW"/>
</dbReference>
<evidence type="ECO:0000256" key="9">
    <source>
        <dbReference type="ARBA" id="ARBA00022490"/>
    </source>
</evidence>
<evidence type="ECO:0000256" key="15">
    <source>
        <dbReference type="ARBA" id="ARBA00022842"/>
    </source>
</evidence>
<dbReference type="Pfam" id="PF05524">
    <property type="entry name" value="PEP-utilisers_N"/>
    <property type="match status" value="1"/>
</dbReference>
<dbReference type="Gene3D" id="3.50.30.10">
    <property type="entry name" value="Phosphohistidine domain"/>
    <property type="match status" value="1"/>
</dbReference>
<comment type="caution">
    <text evidence="18">The sequence shown here is derived from an EMBL/GenBank/DDBJ whole genome shotgun (WGS) entry which is preliminary data.</text>
</comment>
<dbReference type="SUPFAM" id="SSF52009">
    <property type="entry name" value="Phosphohistidine domain"/>
    <property type="match status" value="1"/>
</dbReference>
<keyword evidence="14" id="KW-0418">Kinase</keyword>
<evidence type="ECO:0000256" key="1">
    <source>
        <dbReference type="ARBA" id="ARBA00000683"/>
    </source>
</evidence>
<dbReference type="PANTHER" id="PTHR46244">
    <property type="entry name" value="PHOSPHOENOLPYRUVATE-PROTEIN PHOSPHOTRANSFERASE"/>
    <property type="match status" value="1"/>
</dbReference>
<dbReference type="InterPro" id="IPR000121">
    <property type="entry name" value="PEP_util_C"/>
</dbReference>
<keyword evidence="15" id="KW-0460">Magnesium</keyword>
<dbReference type="InterPro" id="IPR006318">
    <property type="entry name" value="PTS_EI-like"/>
</dbReference>
<dbReference type="GO" id="GO:0016301">
    <property type="term" value="F:kinase activity"/>
    <property type="evidence" value="ECO:0007669"/>
    <property type="project" value="UniProtKB-KW"/>
</dbReference>
<dbReference type="Gene3D" id="1.10.274.10">
    <property type="entry name" value="PtsI, HPr-binding domain"/>
    <property type="match status" value="1"/>
</dbReference>
<feature type="domain" description="GAF" evidence="17">
    <location>
        <begin position="26"/>
        <end position="173"/>
    </location>
</feature>
<proteinExistence type="inferred from homology"/>
<evidence type="ECO:0000313" key="18">
    <source>
        <dbReference type="EMBL" id="MDC7227214.1"/>
    </source>
</evidence>
<evidence type="ECO:0000256" key="16">
    <source>
        <dbReference type="ARBA" id="ARBA00033235"/>
    </source>
</evidence>
<dbReference type="EMBL" id="JAQQAL010000023">
    <property type="protein sequence ID" value="MDC7227214.1"/>
    <property type="molecule type" value="Genomic_DNA"/>
</dbReference>
<dbReference type="SMART" id="SM00065">
    <property type="entry name" value="GAF"/>
    <property type="match status" value="1"/>
</dbReference>
<protein>
    <recommendedName>
        <fullName evidence="7">Phosphoenolpyruvate-protein phosphotransferase</fullName>
        <ecNumber evidence="6">2.7.3.9</ecNumber>
    </recommendedName>
    <alternativeName>
        <fullName evidence="16">Phosphotransferase system, enzyme I</fullName>
    </alternativeName>
</protein>
<comment type="similarity">
    <text evidence="5">Belongs to the PEP-utilizing enzyme family.</text>
</comment>
<dbReference type="Pfam" id="PF02896">
    <property type="entry name" value="PEP-utilizers_C"/>
    <property type="match status" value="1"/>
</dbReference>
<dbReference type="InterPro" id="IPR003018">
    <property type="entry name" value="GAF"/>
</dbReference>
<dbReference type="InterPro" id="IPR008279">
    <property type="entry name" value="PEP-util_enz_mobile_dom"/>
</dbReference>
<keyword evidence="8" id="KW-0813">Transport</keyword>
<dbReference type="Gene3D" id="3.30.450.40">
    <property type="match status" value="1"/>
</dbReference>
<accession>A0AAJ1IFJ0</accession>
<dbReference type="PANTHER" id="PTHR46244:SF3">
    <property type="entry name" value="PHOSPHOENOLPYRUVATE-PROTEIN PHOSPHOTRANSFERASE"/>
    <property type="match status" value="1"/>
</dbReference>
<keyword evidence="10" id="KW-0762">Sugar transport</keyword>
<gene>
    <name evidence="18" type="primary">ptsP</name>
    <name evidence="18" type="ORF">PQJ61_10675</name>
</gene>
<evidence type="ECO:0000256" key="10">
    <source>
        <dbReference type="ARBA" id="ARBA00022597"/>
    </source>
</evidence>
<comment type="function">
    <text evidence="3">General (non sugar-specific) component of the phosphoenolpyruvate-dependent sugar phosphotransferase system (sugar PTS). This major carbohydrate active-transport system catalyzes the phosphorylation of incoming sugar substrates concomitantly with their translocation across the cell membrane. Enzyme I transfers the phosphoryl group from phosphoenolpyruvate (PEP) to the phosphoryl carrier protein (HPr).</text>
</comment>
<dbReference type="InterPro" id="IPR029016">
    <property type="entry name" value="GAF-like_dom_sf"/>
</dbReference>
<keyword evidence="11 18" id="KW-0808">Transferase</keyword>
<dbReference type="SUPFAM" id="SSF47831">
    <property type="entry name" value="Enzyme I of the PEP:sugar phosphotransferase system HPr-binding (sub)domain"/>
    <property type="match status" value="1"/>
</dbReference>
<dbReference type="GO" id="GO:0005737">
    <property type="term" value="C:cytoplasm"/>
    <property type="evidence" value="ECO:0007669"/>
    <property type="project" value="UniProtKB-SubCell"/>
</dbReference>
<dbReference type="Proteomes" id="UP001221217">
    <property type="component" value="Unassembled WGS sequence"/>
</dbReference>
<keyword evidence="13" id="KW-0479">Metal-binding</keyword>
<evidence type="ECO:0000313" key="19">
    <source>
        <dbReference type="Proteomes" id="UP001221217"/>
    </source>
</evidence>
<comment type="subcellular location">
    <subcellularLocation>
        <location evidence="4">Cytoplasm</location>
    </subcellularLocation>
</comment>
<dbReference type="NCBIfam" id="TIGR01417">
    <property type="entry name" value="PTS_I_fam"/>
    <property type="match status" value="1"/>
</dbReference>
<dbReference type="AlphaFoldDB" id="A0AAJ1IFJ0"/>
<keyword evidence="9" id="KW-0963">Cytoplasm</keyword>
<keyword evidence="12" id="KW-0598">Phosphotransferase system</keyword>
<comment type="catalytic activity">
    <reaction evidence="1">
        <text>L-histidyl-[protein] + phosphoenolpyruvate = N(pros)-phospho-L-histidyl-[protein] + pyruvate</text>
        <dbReference type="Rhea" id="RHEA:23880"/>
        <dbReference type="Rhea" id="RHEA-COMP:9745"/>
        <dbReference type="Rhea" id="RHEA-COMP:9746"/>
        <dbReference type="ChEBI" id="CHEBI:15361"/>
        <dbReference type="ChEBI" id="CHEBI:29979"/>
        <dbReference type="ChEBI" id="CHEBI:58702"/>
        <dbReference type="ChEBI" id="CHEBI:64837"/>
        <dbReference type="EC" id="2.7.3.9"/>
    </reaction>
</comment>
<evidence type="ECO:0000256" key="12">
    <source>
        <dbReference type="ARBA" id="ARBA00022683"/>
    </source>
</evidence>
<dbReference type="InterPro" id="IPR040442">
    <property type="entry name" value="Pyrv_kinase-like_dom_sf"/>
</dbReference>
<dbReference type="InterPro" id="IPR036637">
    <property type="entry name" value="Phosphohistidine_dom_sf"/>
</dbReference>
<evidence type="ECO:0000256" key="3">
    <source>
        <dbReference type="ARBA" id="ARBA00002728"/>
    </source>
</evidence>
<evidence type="ECO:0000256" key="8">
    <source>
        <dbReference type="ARBA" id="ARBA00022448"/>
    </source>
</evidence>
<evidence type="ECO:0000259" key="17">
    <source>
        <dbReference type="SMART" id="SM00065"/>
    </source>
</evidence>
<evidence type="ECO:0000256" key="6">
    <source>
        <dbReference type="ARBA" id="ARBA00012232"/>
    </source>
</evidence>
<evidence type="ECO:0000256" key="2">
    <source>
        <dbReference type="ARBA" id="ARBA00001946"/>
    </source>
</evidence>
<dbReference type="SUPFAM" id="SSF51621">
    <property type="entry name" value="Phosphoenolpyruvate/pyruvate domain"/>
    <property type="match status" value="1"/>
</dbReference>
<dbReference type="Gene3D" id="3.20.20.60">
    <property type="entry name" value="Phosphoenolpyruvate-binding domains"/>
    <property type="match status" value="1"/>
</dbReference>
<evidence type="ECO:0000256" key="14">
    <source>
        <dbReference type="ARBA" id="ARBA00022777"/>
    </source>
</evidence>
<comment type="cofactor">
    <cofactor evidence="2">
        <name>Mg(2+)</name>
        <dbReference type="ChEBI" id="CHEBI:18420"/>
    </cofactor>
</comment>
<evidence type="ECO:0000256" key="7">
    <source>
        <dbReference type="ARBA" id="ARBA00016544"/>
    </source>
</evidence>
<dbReference type="InterPro" id="IPR008731">
    <property type="entry name" value="PTS_EIN"/>
</dbReference>
<evidence type="ECO:0000256" key="5">
    <source>
        <dbReference type="ARBA" id="ARBA00007837"/>
    </source>
</evidence>
<name>A0AAJ1IFJ0_9SPIO</name>
<sequence>MAVKRDNIDLIVSASELTSLFDKKSSLSTLLQDIAEMVAEHMAADVCSIYLYDQLQRELVLRATIGLARSSIGRVKLKPGEGITGIALKELRPVREARATKNPAYKYFENIEEEKYEAFLAVPIKKGLNRIGVITLQHRQPDYFSKRDTAALKAIASQLAASIENSQMLIGLRAGKTGADDFSNLMIQGTGRGSTTAIGRAYILSSRGKAYNKRPGGKKPFSPEGADKIDVNIAAFDSALELSMNQLEELQFNVDDSLSDVAGMIFTAHFLMLRDENYTGEMRNLITTGHCPDDAVRQITAQYVDIFEGSDMPGIQEKVQDIKDLEHRLLANLYGKSFESADYSANIIISDDIFPSELVKIWLQKARGLVLYGSGVTAHISILARSLGLPLFMTDDRRVMSISEDAELILDSRSSHLYINPSDEIKVSYKTATAAEAVAVKEDIPGQITTTDGTGLKIQANINIIHDVDAAMDVKADGIGLYRSEFPFIIRNEFPSEEEQFRIYQKILRMNKVGECIFRTLDIGGDKMPGYASLKAEANPFLGFRGIRFSLGHPEVFQEQIRAMLRAGAGRDLKIMFPMVSSMDEFNKAKEIVAECIISLESEGSELNSSPLIGAMVEVPAAVGIIDNLSAAADFLSIGTNDLVMYTLAVDRTNERVRGMYKPWHPAVLRSLQTVAESAVINATELSVCGEAASDSNMMKFLIGIGVRKFSVDPLKIPGMKRFASELSVSDCRSFAEKALAAETVKAADSLFCC</sequence>
<evidence type="ECO:0000256" key="11">
    <source>
        <dbReference type="ARBA" id="ARBA00022679"/>
    </source>
</evidence>
<dbReference type="GO" id="GO:0046872">
    <property type="term" value="F:metal ion binding"/>
    <property type="evidence" value="ECO:0007669"/>
    <property type="project" value="UniProtKB-KW"/>
</dbReference>
<dbReference type="SUPFAM" id="SSF55781">
    <property type="entry name" value="GAF domain-like"/>
    <property type="match status" value="1"/>
</dbReference>
<dbReference type="InterPro" id="IPR050499">
    <property type="entry name" value="PEP-utilizing_PTS_enzyme"/>
</dbReference>